<gene>
    <name evidence="2" type="ORF">QBC41DRAFT_390427</name>
</gene>
<reference evidence="2" key="1">
    <citation type="submission" date="2023-06" db="EMBL/GenBank/DDBJ databases">
        <title>Genome-scale phylogeny and comparative genomics of the fungal order Sordariales.</title>
        <authorList>
            <consortium name="Lawrence Berkeley National Laboratory"/>
            <person name="Hensen N."/>
            <person name="Bonometti L."/>
            <person name="Westerberg I."/>
            <person name="Brannstrom I.O."/>
            <person name="Guillou S."/>
            <person name="Cros-Aarteil S."/>
            <person name="Calhoun S."/>
            <person name="Haridas S."/>
            <person name="Kuo A."/>
            <person name="Mondo S."/>
            <person name="Pangilinan J."/>
            <person name="Riley R."/>
            <person name="Labutti K."/>
            <person name="Andreopoulos B."/>
            <person name="Lipzen A."/>
            <person name="Chen C."/>
            <person name="Yanf M."/>
            <person name="Daum C."/>
            <person name="Ng V."/>
            <person name="Clum A."/>
            <person name="Steindorff A."/>
            <person name="Ohm R."/>
            <person name="Martin F."/>
            <person name="Silar P."/>
            <person name="Natvig D."/>
            <person name="Lalanne C."/>
            <person name="Gautier V."/>
            <person name="Ament-Velasquez S.L."/>
            <person name="Kruys A."/>
            <person name="Hutchinson M.I."/>
            <person name="Powell A.J."/>
            <person name="Barry K."/>
            <person name="Miller A.N."/>
            <person name="Grigoriev I.V."/>
            <person name="Debuchy R."/>
            <person name="Gladieux P."/>
            <person name="Thoren M.H."/>
            <person name="Johannesson H."/>
        </authorList>
    </citation>
    <scope>NUCLEOTIDE SEQUENCE</scope>
    <source>
        <strain evidence="2">CBS 307.81</strain>
    </source>
</reference>
<feature type="compositionally biased region" description="Polar residues" evidence="1">
    <location>
        <begin position="1"/>
        <end position="10"/>
    </location>
</feature>
<evidence type="ECO:0000313" key="3">
    <source>
        <dbReference type="Proteomes" id="UP001174997"/>
    </source>
</evidence>
<keyword evidence="3" id="KW-1185">Reference proteome</keyword>
<sequence>MENLSCLSNSSRRHHPASTSSPLPAIHGEIENHHSRTGSNDEATSRGTASDQKVPVIALQPPSTPEVQAPGTTISNMYPKRGYIMDELKLQRPINDQHGLQDVDVSKPKNGQLVTYFRVGDREDDGIDLLIPFEKIAQYVSAREREEWKDSPEKIEAINRIMEKERRKLQRIMKAGPKNVFLEDIKLPEAPGRSVTRSLARTMRHFAKEAGLDGDENI</sequence>
<proteinExistence type="predicted"/>
<evidence type="ECO:0000313" key="2">
    <source>
        <dbReference type="EMBL" id="KAK0670163.1"/>
    </source>
</evidence>
<dbReference type="EMBL" id="JAULSY010000035">
    <property type="protein sequence ID" value="KAK0670163.1"/>
    <property type="molecule type" value="Genomic_DNA"/>
</dbReference>
<dbReference type="AlphaFoldDB" id="A0AA40DBA1"/>
<feature type="compositionally biased region" description="Polar residues" evidence="1">
    <location>
        <begin position="37"/>
        <end position="51"/>
    </location>
</feature>
<feature type="region of interest" description="Disordered" evidence="1">
    <location>
        <begin position="1"/>
        <end position="74"/>
    </location>
</feature>
<evidence type="ECO:0000256" key="1">
    <source>
        <dbReference type="SAM" id="MobiDB-lite"/>
    </source>
</evidence>
<name>A0AA40DBA1_9PEZI</name>
<protein>
    <submittedName>
        <fullName evidence="2">Uncharacterized protein</fullName>
    </submittedName>
</protein>
<accession>A0AA40DBA1</accession>
<organism evidence="2 3">
    <name type="scientific">Cercophora samala</name>
    <dbReference type="NCBI Taxonomy" id="330535"/>
    <lineage>
        <taxon>Eukaryota</taxon>
        <taxon>Fungi</taxon>
        <taxon>Dikarya</taxon>
        <taxon>Ascomycota</taxon>
        <taxon>Pezizomycotina</taxon>
        <taxon>Sordariomycetes</taxon>
        <taxon>Sordariomycetidae</taxon>
        <taxon>Sordariales</taxon>
        <taxon>Lasiosphaeriaceae</taxon>
        <taxon>Cercophora</taxon>
    </lineage>
</organism>
<comment type="caution">
    <text evidence="2">The sequence shown here is derived from an EMBL/GenBank/DDBJ whole genome shotgun (WGS) entry which is preliminary data.</text>
</comment>
<dbReference type="Proteomes" id="UP001174997">
    <property type="component" value="Unassembled WGS sequence"/>
</dbReference>